<dbReference type="OrthoDB" id="9805479at2"/>
<protein>
    <recommendedName>
        <fullName evidence="4">VUT family protein</fullName>
    </recommendedName>
</protein>
<keyword evidence="3" id="KW-1185">Reference proteome</keyword>
<dbReference type="InterPro" id="IPR003744">
    <property type="entry name" value="YhhQ"/>
</dbReference>
<name>A0A2S5DI25_9NEIS</name>
<feature type="transmembrane region" description="Helical" evidence="1">
    <location>
        <begin position="147"/>
        <end position="171"/>
    </location>
</feature>
<evidence type="ECO:0000313" key="3">
    <source>
        <dbReference type="Proteomes" id="UP000237082"/>
    </source>
</evidence>
<dbReference type="Pfam" id="PF02592">
    <property type="entry name" value="Vut_1"/>
    <property type="match status" value="1"/>
</dbReference>
<organism evidence="2 3">
    <name type="scientific">Chromobacterium alticapitis</name>
    <dbReference type="NCBI Taxonomy" id="2073169"/>
    <lineage>
        <taxon>Bacteria</taxon>
        <taxon>Pseudomonadati</taxon>
        <taxon>Pseudomonadota</taxon>
        <taxon>Betaproteobacteria</taxon>
        <taxon>Neisseriales</taxon>
        <taxon>Chromobacteriaceae</taxon>
        <taxon>Chromobacterium</taxon>
    </lineage>
</organism>
<evidence type="ECO:0000313" key="2">
    <source>
        <dbReference type="EMBL" id="POZ62648.1"/>
    </source>
</evidence>
<sequence>MFNKQTLDVEKFKEYCLIVGYFASLFSSTCFFFDAKKVELLGYVVQLPIGLTFFPLTFALCNIVQDRYGKRAANSLVATAFIFDTLLVAGGTLMAWLGDRHDYWTVFKDLYTIMAATWFFLVVSSAFNIALYNYFKKKDARRIFDVLLRFFVTITATELLTSLMSMPLMFYKHGLSGSIAMTILAVVVYKVFANIAITSAYGAYHSYAK</sequence>
<feature type="transmembrane region" description="Helical" evidence="1">
    <location>
        <begin position="110"/>
        <end position="135"/>
    </location>
</feature>
<keyword evidence="1" id="KW-0472">Membrane</keyword>
<evidence type="ECO:0008006" key="4">
    <source>
        <dbReference type="Google" id="ProtNLM"/>
    </source>
</evidence>
<dbReference type="RefSeq" id="WP_103902051.1">
    <property type="nucleotide sequence ID" value="NZ_PQWB01000026.1"/>
</dbReference>
<feature type="transmembrane region" description="Helical" evidence="1">
    <location>
        <begin position="40"/>
        <end position="64"/>
    </location>
</feature>
<feature type="transmembrane region" description="Helical" evidence="1">
    <location>
        <begin position="76"/>
        <end position="98"/>
    </location>
</feature>
<dbReference type="EMBL" id="PQWB01000026">
    <property type="protein sequence ID" value="POZ62648.1"/>
    <property type="molecule type" value="Genomic_DNA"/>
</dbReference>
<feature type="transmembrane region" description="Helical" evidence="1">
    <location>
        <begin position="12"/>
        <end position="34"/>
    </location>
</feature>
<keyword evidence="1" id="KW-0812">Transmembrane</keyword>
<proteinExistence type="predicted"/>
<keyword evidence="1" id="KW-1133">Transmembrane helix</keyword>
<accession>A0A2S5DI25</accession>
<feature type="transmembrane region" description="Helical" evidence="1">
    <location>
        <begin position="177"/>
        <end position="204"/>
    </location>
</feature>
<dbReference type="AlphaFoldDB" id="A0A2S5DI25"/>
<gene>
    <name evidence="2" type="ORF">C2I19_07320</name>
</gene>
<dbReference type="Proteomes" id="UP000237082">
    <property type="component" value="Unassembled WGS sequence"/>
</dbReference>
<comment type="caution">
    <text evidence="2">The sequence shown here is derived from an EMBL/GenBank/DDBJ whole genome shotgun (WGS) entry which is preliminary data.</text>
</comment>
<evidence type="ECO:0000256" key="1">
    <source>
        <dbReference type="SAM" id="Phobius"/>
    </source>
</evidence>
<reference evidence="3" key="1">
    <citation type="submission" date="2018-02" db="EMBL/GenBank/DDBJ databases">
        <authorList>
            <person name="O'Hara-Hanley K."/>
            <person name="Soby S."/>
        </authorList>
    </citation>
    <scope>NUCLEOTIDE SEQUENCE [LARGE SCALE GENOMIC DNA]</scope>
    <source>
        <strain evidence="3">MWU14-2602</strain>
    </source>
</reference>